<keyword evidence="1 3" id="KW-0732">Signal</keyword>
<evidence type="ECO:0000256" key="2">
    <source>
        <dbReference type="ARBA" id="ARBA00022801"/>
    </source>
</evidence>
<name>A0AB34L1I5_9PEZI</name>
<dbReference type="InterPro" id="IPR002921">
    <property type="entry name" value="Fungal_lipase-type"/>
</dbReference>
<dbReference type="PANTHER" id="PTHR46640:SF1">
    <property type="entry name" value="FUNGAL LIPASE-LIKE DOMAIN-CONTAINING PROTEIN-RELATED"/>
    <property type="match status" value="1"/>
</dbReference>
<dbReference type="GO" id="GO:0016787">
    <property type="term" value="F:hydrolase activity"/>
    <property type="evidence" value="ECO:0007669"/>
    <property type="project" value="UniProtKB-KW"/>
</dbReference>
<organism evidence="5 6">
    <name type="scientific">Cladosporium halotolerans</name>
    <dbReference type="NCBI Taxonomy" id="1052096"/>
    <lineage>
        <taxon>Eukaryota</taxon>
        <taxon>Fungi</taxon>
        <taxon>Dikarya</taxon>
        <taxon>Ascomycota</taxon>
        <taxon>Pezizomycotina</taxon>
        <taxon>Dothideomycetes</taxon>
        <taxon>Dothideomycetidae</taxon>
        <taxon>Cladosporiales</taxon>
        <taxon>Cladosporiaceae</taxon>
        <taxon>Cladosporium</taxon>
    </lineage>
</organism>
<dbReference type="GeneID" id="96002873"/>
<feature type="signal peptide" evidence="3">
    <location>
        <begin position="1"/>
        <end position="22"/>
    </location>
</feature>
<dbReference type="AlphaFoldDB" id="A0AB34L1I5"/>
<evidence type="ECO:0000256" key="1">
    <source>
        <dbReference type="ARBA" id="ARBA00022729"/>
    </source>
</evidence>
<proteinExistence type="predicted"/>
<sequence>MFSQTSLSALLAAVTLLSPAKAIPAPLARRDISADVLAKLYLAHQYSAAAYCPNNNDNSSSKLTCPTGNCDIVQADNTSVLTEFQNLGLADSTGYVALDHTRSKIILAYRGTESIQNFLADASFPLVPAPDICASCHAESGFYSFWRASKPAILAALDQARAQHPSYSLDVIGHSLGAAAATLAAAHVRNTGSHADLYSFSSPRVGDPAFARYVGGQDGVSGSNYRVTHRDDWVPKAPLKAMGYLHVADEYWISSPNGVNVTTSDVVVFEGYEGEDYDGGNAGTEKTDPTFQTHEWIFDKITLCYPKGTIE</sequence>
<dbReference type="RefSeq" id="XP_069233077.1">
    <property type="nucleotide sequence ID" value="XM_069370035.1"/>
</dbReference>
<gene>
    <name evidence="5" type="ORF">WHR41_01429</name>
</gene>
<feature type="chain" id="PRO_5044344149" description="Fungal lipase-type domain-containing protein" evidence="3">
    <location>
        <begin position="23"/>
        <end position="311"/>
    </location>
</feature>
<dbReference type="CDD" id="cd00519">
    <property type="entry name" value="Lipase_3"/>
    <property type="match status" value="1"/>
</dbReference>
<keyword evidence="6" id="KW-1185">Reference proteome</keyword>
<feature type="domain" description="Fungal lipase-type" evidence="4">
    <location>
        <begin position="107"/>
        <end position="240"/>
    </location>
</feature>
<keyword evidence="2" id="KW-0378">Hydrolase</keyword>
<evidence type="ECO:0000313" key="6">
    <source>
        <dbReference type="Proteomes" id="UP000803884"/>
    </source>
</evidence>
<comment type="caution">
    <text evidence="5">The sequence shown here is derived from an EMBL/GenBank/DDBJ whole genome shotgun (WGS) entry which is preliminary data.</text>
</comment>
<evidence type="ECO:0000259" key="4">
    <source>
        <dbReference type="Pfam" id="PF01764"/>
    </source>
</evidence>
<reference evidence="5 6" key="1">
    <citation type="journal article" date="2020" name="Microbiol. Resour. Announc.">
        <title>Draft Genome Sequence of a Cladosporium Species Isolated from the Mesophotic Ascidian Didemnum maculosum.</title>
        <authorList>
            <person name="Gioti A."/>
            <person name="Siaperas R."/>
            <person name="Nikolaivits E."/>
            <person name="Le Goff G."/>
            <person name="Ouazzani J."/>
            <person name="Kotoulas G."/>
            <person name="Topakas E."/>
        </authorList>
    </citation>
    <scope>NUCLEOTIDE SEQUENCE [LARGE SCALE GENOMIC DNA]</scope>
    <source>
        <strain evidence="5 6">TM138-S3</strain>
    </source>
</reference>
<dbReference type="Proteomes" id="UP000803884">
    <property type="component" value="Unassembled WGS sequence"/>
</dbReference>
<dbReference type="Pfam" id="PF01764">
    <property type="entry name" value="Lipase_3"/>
    <property type="match status" value="1"/>
</dbReference>
<dbReference type="InterPro" id="IPR029058">
    <property type="entry name" value="AB_hydrolase_fold"/>
</dbReference>
<dbReference type="InterPro" id="IPR051299">
    <property type="entry name" value="AB_hydrolase_lip/est"/>
</dbReference>
<evidence type="ECO:0000313" key="5">
    <source>
        <dbReference type="EMBL" id="KAL1589972.1"/>
    </source>
</evidence>
<dbReference type="SUPFAM" id="SSF53474">
    <property type="entry name" value="alpha/beta-Hydrolases"/>
    <property type="match status" value="1"/>
</dbReference>
<accession>A0AB34L1I5</accession>
<dbReference type="EMBL" id="JAAQHG020000003">
    <property type="protein sequence ID" value="KAL1589972.1"/>
    <property type="molecule type" value="Genomic_DNA"/>
</dbReference>
<dbReference type="Gene3D" id="3.40.50.1820">
    <property type="entry name" value="alpha/beta hydrolase"/>
    <property type="match status" value="1"/>
</dbReference>
<dbReference type="GO" id="GO:0006629">
    <property type="term" value="P:lipid metabolic process"/>
    <property type="evidence" value="ECO:0007669"/>
    <property type="project" value="InterPro"/>
</dbReference>
<protein>
    <recommendedName>
        <fullName evidence="4">Fungal lipase-type domain-containing protein</fullName>
    </recommendedName>
</protein>
<evidence type="ECO:0000256" key="3">
    <source>
        <dbReference type="SAM" id="SignalP"/>
    </source>
</evidence>
<dbReference type="PANTHER" id="PTHR46640">
    <property type="entry name" value="TRIACYLGLYCEROL LIPASE, PUTATIVE (AFU_ORTHOLOGUE AFUA_6G06510)-RELATED"/>
    <property type="match status" value="1"/>
</dbReference>